<evidence type="ECO:0000313" key="3">
    <source>
        <dbReference type="Proteomes" id="UP000315295"/>
    </source>
</evidence>
<protein>
    <submittedName>
        <fullName evidence="2">Uncharacterized protein</fullName>
    </submittedName>
</protein>
<organism evidence="2 3">
    <name type="scientific">Malus baccata</name>
    <name type="common">Siberian crab apple</name>
    <name type="synonym">Pyrus baccata</name>
    <dbReference type="NCBI Taxonomy" id="106549"/>
    <lineage>
        <taxon>Eukaryota</taxon>
        <taxon>Viridiplantae</taxon>
        <taxon>Streptophyta</taxon>
        <taxon>Embryophyta</taxon>
        <taxon>Tracheophyta</taxon>
        <taxon>Spermatophyta</taxon>
        <taxon>Magnoliopsida</taxon>
        <taxon>eudicotyledons</taxon>
        <taxon>Gunneridae</taxon>
        <taxon>Pentapetalae</taxon>
        <taxon>rosids</taxon>
        <taxon>fabids</taxon>
        <taxon>Rosales</taxon>
        <taxon>Rosaceae</taxon>
        <taxon>Amygdaloideae</taxon>
        <taxon>Maleae</taxon>
        <taxon>Malus</taxon>
    </lineage>
</organism>
<feature type="region of interest" description="Disordered" evidence="1">
    <location>
        <begin position="130"/>
        <end position="207"/>
    </location>
</feature>
<accession>A0A540NCN1</accession>
<feature type="compositionally biased region" description="Low complexity" evidence="1">
    <location>
        <begin position="17"/>
        <end position="39"/>
    </location>
</feature>
<evidence type="ECO:0000256" key="1">
    <source>
        <dbReference type="SAM" id="MobiDB-lite"/>
    </source>
</evidence>
<feature type="compositionally biased region" description="Low complexity" evidence="1">
    <location>
        <begin position="184"/>
        <end position="207"/>
    </location>
</feature>
<feature type="region of interest" description="Disordered" evidence="1">
    <location>
        <begin position="1"/>
        <end position="39"/>
    </location>
</feature>
<evidence type="ECO:0000313" key="2">
    <source>
        <dbReference type="EMBL" id="TQE08260.1"/>
    </source>
</evidence>
<keyword evidence="3" id="KW-1185">Reference proteome</keyword>
<dbReference type="AlphaFoldDB" id="A0A540NCN1"/>
<reference evidence="2 3" key="1">
    <citation type="journal article" date="2019" name="G3 (Bethesda)">
        <title>Sequencing of a Wild Apple (Malus baccata) Genome Unravels the Differences Between Cultivated and Wild Apple Species Regarding Disease Resistance and Cold Tolerance.</title>
        <authorList>
            <person name="Chen X."/>
        </authorList>
    </citation>
    <scope>NUCLEOTIDE SEQUENCE [LARGE SCALE GENOMIC DNA]</scope>
    <source>
        <strain evidence="3">cv. Shandingzi</strain>
        <tissue evidence="2">Leaves</tissue>
    </source>
</reference>
<sequence>MESIIPNQVNPPPPSPNFQRPKSPNQWNNPNQGYPQPGNRNQFMCLGLKLLSVTGTNDQISTAAAASNVITVLGTDGEIAIGLHVKMFPLGLGLGKHHKTSRAFSCHPLPAKEVDRGAKQIAIRFERPTQKLQKEKEWRDKEKQMGGVCPSSSHSREKRKKKEKEHLRRTLKDVFYDVERSDPVQDVPSSDSQSASATSVASDTVDS</sequence>
<name>A0A540NCN1_MALBA</name>
<gene>
    <name evidence="2" type="ORF">C1H46_006042</name>
</gene>
<feature type="compositionally biased region" description="Basic and acidic residues" evidence="1">
    <location>
        <begin position="164"/>
        <end position="183"/>
    </location>
</feature>
<comment type="caution">
    <text evidence="2">The sequence shown here is derived from an EMBL/GenBank/DDBJ whole genome shotgun (WGS) entry which is preliminary data.</text>
</comment>
<feature type="compositionally biased region" description="Basic and acidic residues" evidence="1">
    <location>
        <begin position="130"/>
        <end position="144"/>
    </location>
</feature>
<dbReference type="Proteomes" id="UP000315295">
    <property type="component" value="Unassembled WGS sequence"/>
</dbReference>
<proteinExistence type="predicted"/>
<dbReference type="EMBL" id="VIEB01000073">
    <property type="protein sequence ID" value="TQE08260.1"/>
    <property type="molecule type" value="Genomic_DNA"/>
</dbReference>